<name>A0ABY1QQY1_9BURK</name>
<dbReference type="EMBL" id="FXUL01000027">
    <property type="protein sequence ID" value="SMP77986.1"/>
    <property type="molecule type" value="Genomic_DNA"/>
</dbReference>
<proteinExistence type="predicted"/>
<dbReference type="Proteomes" id="UP001158049">
    <property type="component" value="Unassembled WGS sequence"/>
</dbReference>
<protein>
    <recommendedName>
        <fullName evidence="3">DUF4404 domain-containing protein</fullName>
    </recommendedName>
</protein>
<evidence type="ECO:0000313" key="2">
    <source>
        <dbReference type="Proteomes" id="UP001158049"/>
    </source>
</evidence>
<accession>A0ABY1QQY1</accession>
<gene>
    <name evidence="1" type="ORF">SAMN06295970_12777</name>
</gene>
<comment type="caution">
    <text evidence="1">The sequence shown here is derived from an EMBL/GenBank/DDBJ whole genome shotgun (WGS) entry which is preliminary data.</text>
</comment>
<sequence>MTAENTGTSTASTAPQWNLERINRLVSDLEQELARAPDRDEVQRLRHEIEILRTALNASAGRDVNDEDLHSARSSFQRMSAAVENEVLKDSPYIAEIGRILGMV</sequence>
<reference evidence="1 2" key="1">
    <citation type="submission" date="2017-05" db="EMBL/GenBank/DDBJ databases">
        <authorList>
            <person name="Varghese N."/>
            <person name="Submissions S."/>
        </authorList>
    </citation>
    <scope>NUCLEOTIDE SEQUENCE [LARGE SCALE GENOMIC DNA]</scope>
    <source>
        <strain evidence="1 2">DSM 26001</strain>
    </source>
</reference>
<dbReference type="RefSeq" id="WP_283445018.1">
    <property type="nucleotide sequence ID" value="NZ_FXUL01000027.1"/>
</dbReference>
<evidence type="ECO:0000313" key="1">
    <source>
        <dbReference type="EMBL" id="SMP77986.1"/>
    </source>
</evidence>
<organism evidence="1 2">
    <name type="scientific">Noviherbaspirillum suwonense</name>
    <dbReference type="NCBI Taxonomy" id="1224511"/>
    <lineage>
        <taxon>Bacteria</taxon>
        <taxon>Pseudomonadati</taxon>
        <taxon>Pseudomonadota</taxon>
        <taxon>Betaproteobacteria</taxon>
        <taxon>Burkholderiales</taxon>
        <taxon>Oxalobacteraceae</taxon>
        <taxon>Noviherbaspirillum</taxon>
    </lineage>
</organism>
<evidence type="ECO:0008006" key="3">
    <source>
        <dbReference type="Google" id="ProtNLM"/>
    </source>
</evidence>
<keyword evidence="2" id="KW-1185">Reference proteome</keyword>